<feature type="transmembrane region" description="Helical" evidence="10">
    <location>
        <begin position="758"/>
        <end position="776"/>
    </location>
</feature>
<feature type="transmembrane region" description="Helical" evidence="10">
    <location>
        <begin position="726"/>
        <end position="752"/>
    </location>
</feature>
<feature type="transmembrane region" description="Helical" evidence="10">
    <location>
        <begin position="640"/>
        <end position="657"/>
    </location>
</feature>
<dbReference type="PANTHER" id="PTHR43790">
    <property type="entry name" value="CARBOHYDRATE TRANSPORT ATP-BINDING PROTEIN MG119-RELATED"/>
    <property type="match status" value="1"/>
</dbReference>
<dbReference type="PANTHER" id="PTHR43790:SF9">
    <property type="entry name" value="GALACTOFURANOSE TRANSPORTER ATP-BINDING PROTEIN YTFR"/>
    <property type="match status" value="1"/>
</dbReference>
<dbReference type="Pfam" id="PF02653">
    <property type="entry name" value="BPD_transp_2"/>
    <property type="match status" value="1"/>
</dbReference>
<keyword evidence="8 10" id="KW-1133">Transmembrane helix</keyword>
<feature type="domain" description="ABC transporter" evidence="11">
    <location>
        <begin position="20"/>
        <end position="253"/>
    </location>
</feature>
<dbReference type="CDD" id="cd03216">
    <property type="entry name" value="ABC_Carb_Monos_I"/>
    <property type="match status" value="1"/>
</dbReference>
<comment type="subcellular location">
    <subcellularLocation>
        <location evidence="1">Cell membrane</location>
        <topology evidence="1">Multi-pass membrane protein</topology>
    </subcellularLocation>
</comment>
<dbReference type="SUPFAM" id="SSF52540">
    <property type="entry name" value="P-loop containing nucleoside triphosphate hydrolases"/>
    <property type="match status" value="2"/>
</dbReference>
<dbReference type="InterPro" id="IPR050107">
    <property type="entry name" value="ABC_carbohydrate_import_ATPase"/>
</dbReference>
<dbReference type="CDD" id="cd03215">
    <property type="entry name" value="ABC_Carb_Monos_II"/>
    <property type="match status" value="1"/>
</dbReference>
<evidence type="ECO:0000313" key="13">
    <source>
        <dbReference type="Proteomes" id="UP001501598"/>
    </source>
</evidence>
<evidence type="ECO:0000256" key="1">
    <source>
        <dbReference type="ARBA" id="ARBA00004651"/>
    </source>
</evidence>
<evidence type="ECO:0000256" key="5">
    <source>
        <dbReference type="ARBA" id="ARBA00022737"/>
    </source>
</evidence>
<feature type="transmembrane region" description="Helical" evidence="10">
    <location>
        <begin position="783"/>
        <end position="803"/>
    </location>
</feature>
<dbReference type="Proteomes" id="UP001501598">
    <property type="component" value="Unassembled WGS sequence"/>
</dbReference>
<dbReference type="InterPro" id="IPR027417">
    <property type="entry name" value="P-loop_NTPase"/>
</dbReference>
<feature type="domain" description="ABC transporter" evidence="11">
    <location>
        <begin position="265"/>
        <end position="506"/>
    </location>
</feature>
<evidence type="ECO:0000256" key="9">
    <source>
        <dbReference type="ARBA" id="ARBA00023136"/>
    </source>
</evidence>
<keyword evidence="9 10" id="KW-0472">Membrane</keyword>
<dbReference type="SMART" id="SM00382">
    <property type="entry name" value="AAA"/>
    <property type="match status" value="2"/>
</dbReference>
<feature type="transmembrane region" description="Helical" evidence="10">
    <location>
        <begin position="677"/>
        <end position="698"/>
    </location>
</feature>
<feature type="transmembrane region" description="Helical" evidence="10">
    <location>
        <begin position="587"/>
        <end position="605"/>
    </location>
</feature>
<feature type="transmembrane region" description="Helical" evidence="10">
    <location>
        <begin position="561"/>
        <end position="580"/>
    </location>
</feature>
<dbReference type="InterPro" id="IPR017871">
    <property type="entry name" value="ABC_transporter-like_CS"/>
</dbReference>
<proteinExistence type="predicted"/>
<evidence type="ECO:0000256" key="2">
    <source>
        <dbReference type="ARBA" id="ARBA00022448"/>
    </source>
</evidence>
<protein>
    <recommendedName>
        <fullName evidence="11">ABC transporter domain-containing protein</fullName>
    </recommendedName>
</protein>
<dbReference type="Gene3D" id="3.40.50.300">
    <property type="entry name" value="P-loop containing nucleotide triphosphate hydrolases"/>
    <property type="match status" value="2"/>
</dbReference>
<dbReference type="PROSITE" id="PS50893">
    <property type="entry name" value="ABC_TRANSPORTER_2"/>
    <property type="match status" value="2"/>
</dbReference>
<keyword evidence="2" id="KW-0813">Transport</keyword>
<evidence type="ECO:0000256" key="10">
    <source>
        <dbReference type="SAM" id="Phobius"/>
    </source>
</evidence>
<keyword evidence="7" id="KW-0067">ATP-binding</keyword>
<sequence length="835" mass="84577">MTGAVESAEVRQAAPGAPALELRGVCKTYGPVTALQEVDLTVLAGEVHALVGENGAGKSTLIGIAAGSVRPDSGEVSIGGRLLPHATPAAARSLGVAVVYQNPALVEDLTVAENLLLAAPAGRRARRIDARTRVRAALDRVGLKLDPRVRVAELGPAPRQLLEIAKALDADPRVLILDEPTESLTADEVERLFALIRGLTPTGTAVVYISHRIAEVRRVADRITTLRDGRIRGTSDAEGIDDNAVVQMIVGRSLTAVFPDRTAAPGPQALTVAELGGAGFTDVTVAVREGEILGLAGVEGNGQREFLRALAGLGPATTGTISLGGRPVQPDSPGAAAAAGIGFVPADRLREGVAGALSVRENLAAGVLSRFASGGIVRRARELTAVRREMAATSIKAASPESGILTLSGGNQQKVVLGRVLLTEPSLLLCDEPTRGVDVGARAEIYGLLRDRADTGRPVVVLSADAAELAGLCDRVAVFSRGRVEQVLEGNDLTEDRITGVAVRATGRHAAAPTSGAGSRRGLLGRMDAIAAPVLLVLAAVVAAATAVAVPAFLGPMNVELLLYAVAVLTFVALGQLVVLLTGGIDLAVGPLVGLLVVVMSFVLAQGSGLLGGILIALAVAAGVGLVNGLLVAVWGLPPIVATLAVSIAATGTALLLRPQTGGSIDAGLAEAVQAAVGGVPVAFVAVVVLALTADVVLRRTRAGSALRAVGPGRTAATRIGVRSSVVLVGAYVGCAVCTLLGAFLLAAQIGVGDPTQGGSATLTSISAVIIAGAAVSGGRGSFTATLCGALLLAVITNATSFLGLGQYWQFWLPGAVILLAVAVSTRRHHGRRHP</sequence>
<keyword evidence="3" id="KW-1003">Cell membrane</keyword>
<evidence type="ECO:0000259" key="11">
    <source>
        <dbReference type="PROSITE" id="PS50893"/>
    </source>
</evidence>
<evidence type="ECO:0000313" key="12">
    <source>
        <dbReference type="EMBL" id="GAA4556985.1"/>
    </source>
</evidence>
<evidence type="ECO:0000256" key="6">
    <source>
        <dbReference type="ARBA" id="ARBA00022741"/>
    </source>
</evidence>
<keyword evidence="6" id="KW-0547">Nucleotide-binding</keyword>
<dbReference type="InterPro" id="IPR003439">
    <property type="entry name" value="ABC_transporter-like_ATP-bd"/>
</dbReference>
<dbReference type="CDD" id="cd06579">
    <property type="entry name" value="TM_PBP1_transp_AraH_like"/>
    <property type="match status" value="1"/>
</dbReference>
<dbReference type="InterPro" id="IPR001851">
    <property type="entry name" value="ABC_transp_permease"/>
</dbReference>
<feature type="transmembrane region" description="Helical" evidence="10">
    <location>
        <begin position="530"/>
        <end position="555"/>
    </location>
</feature>
<evidence type="ECO:0000256" key="8">
    <source>
        <dbReference type="ARBA" id="ARBA00022989"/>
    </source>
</evidence>
<keyword evidence="5" id="KW-0677">Repeat</keyword>
<evidence type="ECO:0000256" key="4">
    <source>
        <dbReference type="ARBA" id="ARBA00022692"/>
    </source>
</evidence>
<reference evidence="13" key="1">
    <citation type="journal article" date="2019" name="Int. J. Syst. Evol. Microbiol.">
        <title>The Global Catalogue of Microorganisms (GCM) 10K type strain sequencing project: providing services to taxonomists for standard genome sequencing and annotation.</title>
        <authorList>
            <consortium name="The Broad Institute Genomics Platform"/>
            <consortium name="The Broad Institute Genome Sequencing Center for Infectious Disease"/>
            <person name="Wu L."/>
            <person name="Ma J."/>
        </authorList>
    </citation>
    <scope>NUCLEOTIDE SEQUENCE [LARGE SCALE GENOMIC DNA]</scope>
    <source>
        <strain evidence="13">JCM 17906</strain>
    </source>
</reference>
<gene>
    <name evidence="12" type="ORF">GCM10023175_60430</name>
</gene>
<dbReference type="InterPro" id="IPR003593">
    <property type="entry name" value="AAA+_ATPase"/>
</dbReference>
<evidence type="ECO:0000256" key="7">
    <source>
        <dbReference type="ARBA" id="ARBA00022840"/>
    </source>
</evidence>
<organism evidence="12 13">
    <name type="scientific">Pseudonocardia xishanensis</name>
    <dbReference type="NCBI Taxonomy" id="630995"/>
    <lineage>
        <taxon>Bacteria</taxon>
        <taxon>Bacillati</taxon>
        <taxon>Actinomycetota</taxon>
        <taxon>Actinomycetes</taxon>
        <taxon>Pseudonocardiales</taxon>
        <taxon>Pseudonocardiaceae</taxon>
        <taxon>Pseudonocardia</taxon>
    </lineage>
</organism>
<dbReference type="PROSITE" id="PS00211">
    <property type="entry name" value="ABC_TRANSPORTER_1"/>
    <property type="match status" value="1"/>
</dbReference>
<dbReference type="EMBL" id="BAABGT010000099">
    <property type="protein sequence ID" value="GAA4556985.1"/>
    <property type="molecule type" value="Genomic_DNA"/>
</dbReference>
<accession>A0ABP8S0K8</accession>
<evidence type="ECO:0000256" key="3">
    <source>
        <dbReference type="ARBA" id="ARBA00022475"/>
    </source>
</evidence>
<dbReference type="RefSeq" id="WP_345426103.1">
    <property type="nucleotide sequence ID" value="NZ_BAABGT010000099.1"/>
</dbReference>
<name>A0ABP8S0K8_9PSEU</name>
<dbReference type="Pfam" id="PF00005">
    <property type="entry name" value="ABC_tran"/>
    <property type="match status" value="2"/>
</dbReference>
<comment type="caution">
    <text evidence="12">The sequence shown here is derived from an EMBL/GenBank/DDBJ whole genome shotgun (WGS) entry which is preliminary data.</text>
</comment>
<feature type="transmembrane region" description="Helical" evidence="10">
    <location>
        <begin position="809"/>
        <end position="826"/>
    </location>
</feature>
<keyword evidence="13" id="KW-1185">Reference proteome</keyword>
<keyword evidence="4 10" id="KW-0812">Transmembrane</keyword>